<comment type="caution">
    <text evidence="5">The sequence shown here is derived from an EMBL/GenBank/DDBJ whole genome shotgun (WGS) entry which is preliminary data.</text>
</comment>
<evidence type="ECO:0000313" key="6">
    <source>
        <dbReference type="Proteomes" id="UP000288892"/>
    </source>
</evidence>
<feature type="domain" description="Response regulatory" evidence="4">
    <location>
        <begin position="175"/>
        <end position="290"/>
    </location>
</feature>
<feature type="non-terminal residue" evidence="5">
    <location>
        <position position="1"/>
    </location>
</feature>
<evidence type="ECO:0000256" key="2">
    <source>
        <dbReference type="PROSITE-ProRule" id="PRU00169"/>
    </source>
</evidence>
<evidence type="ECO:0000256" key="3">
    <source>
        <dbReference type="SAM" id="MobiDB-lite"/>
    </source>
</evidence>
<comment type="caution">
    <text evidence="2">Lacks conserved residue(s) required for the propagation of feature annotation.</text>
</comment>
<keyword evidence="1 2" id="KW-0597">Phosphoprotein</keyword>
<dbReference type="GO" id="GO:0000160">
    <property type="term" value="P:phosphorelay signal transduction system"/>
    <property type="evidence" value="ECO:0007669"/>
    <property type="project" value="InterPro"/>
</dbReference>
<feature type="domain" description="Response regulatory" evidence="4">
    <location>
        <begin position="52"/>
        <end position="166"/>
    </location>
</feature>
<gene>
    <name evidence="5" type="ORF">VU01_12515</name>
</gene>
<dbReference type="AlphaFoldDB" id="A0A444JCQ4"/>
<sequence>QLSERAAFPEPSLSEKTAEQTAEGKHASVAGSIAGITGIADDREDIQENDRTVLVIEDDTRFAGLLIRQCHEKGLKCIAAPTGEDGLRLAEVYLPAAIILDLKLPGISGWKVLEALKNQIETRHIPVHIISADEVGELDVRNKGVVDALRKPVSQEQLEIALLNIRKTSRQRIRKLLVADRDAEQRKAAVALIGNNDVQSEEAGSGQEALERLHHHHYDCLVMGLDFPDMSGLSLLRQLKTDKAALPPVIIYTDRKLSRKETGELRQYAASIIIKGLMSEERLLDEASLFLHRMISRLPEKKQRMIRNLHEDDAVFQGKRILLVDDDMRNIFALARVLRDRGMITVKAEDGVRALEILEQEEFDLVLMDIMMPIMDGYETITKIREQPQYEDLPIIALTAKAMQDDRRRCLAVGANDYLAKPVDAERLLALLRLWLYS</sequence>
<evidence type="ECO:0000313" key="5">
    <source>
        <dbReference type="EMBL" id="RWX50890.1"/>
    </source>
</evidence>
<reference evidence="5 6" key="1">
    <citation type="submission" date="2017-01" db="EMBL/GenBank/DDBJ databases">
        <title>The cable genome- insights into the physiology and evolution of filamentous bacteria capable of sulfide oxidation via long distance electron transfer.</title>
        <authorList>
            <person name="Schreiber L."/>
            <person name="Bjerg J.T."/>
            <person name="Boggild A."/>
            <person name="Van De Vossenberg J."/>
            <person name="Meysman F."/>
            <person name="Nielsen L.P."/>
            <person name="Schramm A."/>
            <person name="Kjeldsen K.U."/>
        </authorList>
    </citation>
    <scope>NUCLEOTIDE SEQUENCE [LARGE SCALE GENOMIC DNA]</scope>
    <source>
        <strain evidence="5">A5</strain>
    </source>
</reference>
<dbReference type="CDD" id="cd17546">
    <property type="entry name" value="REC_hyHK_CKI1_RcsC-like"/>
    <property type="match status" value="1"/>
</dbReference>
<proteinExistence type="predicted"/>
<dbReference type="PANTHER" id="PTHR44591">
    <property type="entry name" value="STRESS RESPONSE REGULATOR PROTEIN 1"/>
    <property type="match status" value="1"/>
</dbReference>
<name>A0A444JCQ4_9BACT</name>
<dbReference type="CDD" id="cd00156">
    <property type="entry name" value="REC"/>
    <property type="match status" value="2"/>
</dbReference>
<evidence type="ECO:0000256" key="1">
    <source>
        <dbReference type="ARBA" id="ARBA00022553"/>
    </source>
</evidence>
<evidence type="ECO:0000259" key="4">
    <source>
        <dbReference type="PROSITE" id="PS50110"/>
    </source>
</evidence>
<dbReference type="EMBL" id="MTKS01000251">
    <property type="protein sequence ID" value="RWX50890.1"/>
    <property type="molecule type" value="Genomic_DNA"/>
</dbReference>
<protein>
    <submittedName>
        <fullName evidence="5">Response regulator receiver domain-containing protein</fullName>
    </submittedName>
</protein>
<dbReference type="Pfam" id="PF00072">
    <property type="entry name" value="Response_reg"/>
    <property type="match status" value="3"/>
</dbReference>
<keyword evidence="6" id="KW-1185">Reference proteome</keyword>
<dbReference type="Gene3D" id="3.40.50.2300">
    <property type="match status" value="3"/>
</dbReference>
<feature type="modified residue" description="4-aspartylphosphate" evidence="2">
    <location>
        <position position="369"/>
    </location>
</feature>
<dbReference type="InterPro" id="IPR001789">
    <property type="entry name" value="Sig_transdc_resp-reg_receiver"/>
</dbReference>
<dbReference type="Proteomes" id="UP000288892">
    <property type="component" value="Unassembled WGS sequence"/>
</dbReference>
<accession>A0A444JCQ4</accession>
<dbReference type="PROSITE" id="PS50110">
    <property type="entry name" value="RESPONSE_REGULATORY"/>
    <property type="match status" value="3"/>
</dbReference>
<dbReference type="SUPFAM" id="SSF52172">
    <property type="entry name" value="CheY-like"/>
    <property type="match status" value="3"/>
</dbReference>
<dbReference type="InterPro" id="IPR050595">
    <property type="entry name" value="Bact_response_regulator"/>
</dbReference>
<feature type="domain" description="Response regulatory" evidence="4">
    <location>
        <begin position="320"/>
        <end position="436"/>
    </location>
</feature>
<dbReference type="InterPro" id="IPR011006">
    <property type="entry name" value="CheY-like_superfamily"/>
</dbReference>
<dbReference type="PANTHER" id="PTHR44591:SF3">
    <property type="entry name" value="RESPONSE REGULATORY DOMAIN-CONTAINING PROTEIN"/>
    <property type="match status" value="1"/>
</dbReference>
<organism evidence="5 6">
    <name type="scientific">Candidatus Electrothrix marina</name>
    <dbReference type="NCBI Taxonomy" id="1859130"/>
    <lineage>
        <taxon>Bacteria</taxon>
        <taxon>Pseudomonadati</taxon>
        <taxon>Thermodesulfobacteriota</taxon>
        <taxon>Desulfobulbia</taxon>
        <taxon>Desulfobulbales</taxon>
        <taxon>Desulfobulbaceae</taxon>
        <taxon>Candidatus Electrothrix</taxon>
    </lineage>
</organism>
<feature type="modified residue" description="4-aspartylphosphate" evidence="2">
    <location>
        <position position="101"/>
    </location>
</feature>
<feature type="compositionally biased region" description="Basic and acidic residues" evidence="3">
    <location>
        <begin position="16"/>
        <end position="26"/>
    </location>
</feature>
<dbReference type="SMART" id="SM00448">
    <property type="entry name" value="REC"/>
    <property type="match status" value="3"/>
</dbReference>
<feature type="region of interest" description="Disordered" evidence="3">
    <location>
        <begin position="1"/>
        <end position="27"/>
    </location>
</feature>